<evidence type="ECO:0000256" key="8">
    <source>
        <dbReference type="ARBA" id="ARBA00023136"/>
    </source>
</evidence>
<organism evidence="12 13">
    <name type="scientific">Dothistroma septosporum (strain NZE10 / CBS 128990)</name>
    <name type="common">Red band needle blight fungus</name>
    <name type="synonym">Mycosphaerella pini</name>
    <dbReference type="NCBI Taxonomy" id="675120"/>
    <lineage>
        <taxon>Eukaryota</taxon>
        <taxon>Fungi</taxon>
        <taxon>Dikarya</taxon>
        <taxon>Ascomycota</taxon>
        <taxon>Pezizomycotina</taxon>
        <taxon>Dothideomycetes</taxon>
        <taxon>Dothideomycetidae</taxon>
        <taxon>Mycosphaerellales</taxon>
        <taxon>Mycosphaerellaceae</taxon>
        <taxon>Dothistroma</taxon>
    </lineage>
</organism>
<feature type="transmembrane region" description="Helical" evidence="11">
    <location>
        <begin position="125"/>
        <end position="143"/>
    </location>
</feature>
<sequence length="218" mass="24199">MADDTRQSTGQPKGAIQEDLSREALTVHPENKPFEGQQWQVQNGKTMPYRPPENANMMSGGTQHTAGGEIPEVNLYNALHVGQPITEIHKRPCVRDALMTGIGGGFATGGIRAIFGAPIFKACNWAVGTFCLGAGVMYQFCMYKRQAEKEGMMRAVEILNKKEVEKKAREQRKEQMREERRQVKEKEQDAQYAALNMAAPSGGNGGNSGNGRSWWKPW</sequence>
<comment type="function">
    <text evidence="9">Involved in the assembly of the cytochrome c oxidase complex.</text>
</comment>
<gene>
    <name evidence="12" type="ORF">DOTSEDRAFT_47747</name>
</gene>
<dbReference type="OMA" id="NWAVGMF"/>
<dbReference type="EMBL" id="KB446544">
    <property type="protein sequence ID" value="EME40397.1"/>
    <property type="molecule type" value="Genomic_DNA"/>
</dbReference>
<dbReference type="GO" id="GO:0005743">
    <property type="term" value="C:mitochondrial inner membrane"/>
    <property type="evidence" value="ECO:0007669"/>
    <property type="project" value="UniProtKB-SubCell"/>
</dbReference>
<dbReference type="OrthoDB" id="14603at2759"/>
<evidence type="ECO:0000256" key="5">
    <source>
        <dbReference type="ARBA" id="ARBA00022792"/>
    </source>
</evidence>
<evidence type="ECO:0000256" key="9">
    <source>
        <dbReference type="PIRNR" id="PIRNR007871"/>
    </source>
</evidence>
<dbReference type="Pfam" id="PF12597">
    <property type="entry name" value="Cox20"/>
    <property type="match status" value="1"/>
</dbReference>
<feature type="region of interest" description="Disordered" evidence="10">
    <location>
        <begin position="196"/>
        <end position="218"/>
    </location>
</feature>
<keyword evidence="13" id="KW-1185">Reference proteome</keyword>
<evidence type="ECO:0000313" key="13">
    <source>
        <dbReference type="Proteomes" id="UP000016933"/>
    </source>
</evidence>
<evidence type="ECO:0000256" key="11">
    <source>
        <dbReference type="SAM" id="Phobius"/>
    </source>
</evidence>
<evidence type="ECO:0000256" key="10">
    <source>
        <dbReference type="SAM" id="MobiDB-lite"/>
    </source>
</evidence>
<reference evidence="12 13" key="2">
    <citation type="journal article" date="2012" name="PLoS Pathog.">
        <title>Diverse lifestyles and strategies of plant pathogenesis encoded in the genomes of eighteen Dothideomycetes fungi.</title>
        <authorList>
            <person name="Ohm R.A."/>
            <person name="Feau N."/>
            <person name="Henrissat B."/>
            <person name="Schoch C.L."/>
            <person name="Horwitz B.A."/>
            <person name="Barry K.W."/>
            <person name="Condon B.J."/>
            <person name="Copeland A.C."/>
            <person name="Dhillon B."/>
            <person name="Glaser F."/>
            <person name="Hesse C.N."/>
            <person name="Kosti I."/>
            <person name="LaButti K."/>
            <person name="Lindquist E.A."/>
            <person name="Lucas S."/>
            <person name="Salamov A.A."/>
            <person name="Bradshaw R.E."/>
            <person name="Ciuffetti L."/>
            <person name="Hamelin R.C."/>
            <person name="Kema G.H.J."/>
            <person name="Lawrence C."/>
            <person name="Scott J.A."/>
            <person name="Spatafora J.W."/>
            <person name="Turgeon B.G."/>
            <person name="de Wit P.J.G.M."/>
            <person name="Zhong S."/>
            <person name="Goodwin S.B."/>
            <person name="Grigoriev I.V."/>
        </authorList>
    </citation>
    <scope>NUCLEOTIDE SEQUENCE [LARGE SCALE GENOMIC DNA]</scope>
    <source>
        <strain evidence="13">NZE10 / CBS 128990</strain>
    </source>
</reference>
<dbReference type="PANTHER" id="PTHR31586">
    <property type="entry name" value="CYTOCHROME C OXIDASE PROTEIN 20"/>
    <property type="match status" value="1"/>
</dbReference>
<comment type="subcellular location">
    <subcellularLocation>
        <location evidence="1 9">Mitochondrion inner membrane</location>
    </subcellularLocation>
</comment>
<dbReference type="HOGENOM" id="CLU_101495_0_0_1"/>
<protein>
    <recommendedName>
        <fullName evidence="3 9">Cytochrome c oxidase assembly protein COX20, mitochondrial</fullName>
    </recommendedName>
</protein>
<evidence type="ECO:0000256" key="1">
    <source>
        <dbReference type="ARBA" id="ARBA00004273"/>
    </source>
</evidence>
<dbReference type="PIRSF" id="PIRSF007871">
    <property type="entry name" value="Cox20"/>
    <property type="match status" value="1"/>
</dbReference>
<dbReference type="PANTHER" id="PTHR31586:SF1">
    <property type="entry name" value="CYTOCHROME C OXIDASE ASSEMBLY PROTEIN COX20, MITOCHONDRIAL"/>
    <property type="match status" value="1"/>
</dbReference>
<dbReference type="GO" id="GO:0033617">
    <property type="term" value="P:mitochondrial respiratory chain complex IV assembly"/>
    <property type="evidence" value="ECO:0007669"/>
    <property type="project" value="InterPro"/>
</dbReference>
<keyword evidence="6 11" id="KW-1133">Transmembrane helix</keyword>
<keyword evidence="5 9" id="KW-0999">Mitochondrion inner membrane</keyword>
<dbReference type="InterPro" id="IPR022533">
    <property type="entry name" value="Cox20"/>
</dbReference>
<evidence type="ECO:0000256" key="3">
    <source>
        <dbReference type="ARBA" id="ARBA00017689"/>
    </source>
</evidence>
<keyword evidence="8 9" id="KW-0472">Membrane</keyword>
<dbReference type="AlphaFoldDB" id="N1PDF5"/>
<accession>N1PDF5</accession>
<name>N1PDF5_DOTSN</name>
<evidence type="ECO:0000256" key="7">
    <source>
        <dbReference type="ARBA" id="ARBA00023128"/>
    </source>
</evidence>
<comment type="similarity">
    <text evidence="2 9">Belongs to the COX20 family.</text>
</comment>
<evidence type="ECO:0000256" key="4">
    <source>
        <dbReference type="ARBA" id="ARBA00022692"/>
    </source>
</evidence>
<evidence type="ECO:0000256" key="2">
    <source>
        <dbReference type="ARBA" id="ARBA00009575"/>
    </source>
</evidence>
<keyword evidence="7 9" id="KW-0496">Mitochondrion</keyword>
<feature type="region of interest" description="Disordered" evidence="10">
    <location>
        <begin position="169"/>
        <end position="188"/>
    </location>
</feature>
<reference evidence="13" key="1">
    <citation type="journal article" date="2012" name="PLoS Genet.">
        <title>The genomes of the fungal plant pathogens Cladosporium fulvum and Dothistroma septosporum reveal adaptation to different hosts and lifestyles but also signatures of common ancestry.</title>
        <authorList>
            <person name="de Wit P.J.G.M."/>
            <person name="van der Burgt A."/>
            <person name="Oekmen B."/>
            <person name="Stergiopoulos I."/>
            <person name="Abd-Elsalam K.A."/>
            <person name="Aerts A.L."/>
            <person name="Bahkali A.H."/>
            <person name="Beenen H.G."/>
            <person name="Chettri P."/>
            <person name="Cox M.P."/>
            <person name="Datema E."/>
            <person name="de Vries R.P."/>
            <person name="Dhillon B."/>
            <person name="Ganley A.R."/>
            <person name="Griffiths S.A."/>
            <person name="Guo Y."/>
            <person name="Hamelin R.C."/>
            <person name="Henrissat B."/>
            <person name="Kabir M.S."/>
            <person name="Jashni M.K."/>
            <person name="Kema G."/>
            <person name="Klaubauf S."/>
            <person name="Lapidus A."/>
            <person name="Levasseur A."/>
            <person name="Lindquist E."/>
            <person name="Mehrabi R."/>
            <person name="Ohm R.A."/>
            <person name="Owen T.J."/>
            <person name="Salamov A."/>
            <person name="Schwelm A."/>
            <person name="Schijlen E."/>
            <person name="Sun H."/>
            <person name="van den Burg H.A."/>
            <person name="van Ham R.C.H.J."/>
            <person name="Zhang S."/>
            <person name="Goodwin S.B."/>
            <person name="Grigoriev I.V."/>
            <person name="Collemare J."/>
            <person name="Bradshaw R.E."/>
        </authorList>
    </citation>
    <scope>NUCLEOTIDE SEQUENCE [LARGE SCALE GENOMIC DNA]</scope>
    <source>
        <strain evidence="13">NZE10 / CBS 128990</strain>
    </source>
</reference>
<dbReference type="eggNOG" id="ENOG502S3BD">
    <property type="taxonomic scope" value="Eukaryota"/>
</dbReference>
<evidence type="ECO:0000313" key="12">
    <source>
        <dbReference type="EMBL" id="EME40397.1"/>
    </source>
</evidence>
<proteinExistence type="inferred from homology"/>
<feature type="region of interest" description="Disordered" evidence="10">
    <location>
        <begin position="1"/>
        <end position="48"/>
    </location>
</feature>
<dbReference type="Proteomes" id="UP000016933">
    <property type="component" value="Unassembled WGS sequence"/>
</dbReference>
<evidence type="ECO:0000256" key="6">
    <source>
        <dbReference type="ARBA" id="ARBA00022989"/>
    </source>
</evidence>
<feature type="transmembrane region" description="Helical" evidence="11">
    <location>
        <begin position="97"/>
        <end position="119"/>
    </location>
</feature>
<keyword evidence="4 11" id="KW-0812">Transmembrane</keyword>